<dbReference type="InterPro" id="IPR014743">
    <property type="entry name" value="Cl-channel_core"/>
</dbReference>
<comment type="caution">
    <text evidence="7">The sequence shown here is derived from an EMBL/GenBank/DDBJ whole genome shotgun (WGS) entry which is preliminary data.</text>
</comment>
<feature type="transmembrane region" description="Helical" evidence="6">
    <location>
        <begin position="31"/>
        <end position="56"/>
    </location>
</feature>
<evidence type="ECO:0000256" key="6">
    <source>
        <dbReference type="SAM" id="Phobius"/>
    </source>
</evidence>
<proteinExistence type="predicted"/>
<dbReference type="PANTHER" id="PTHR43427:SF12">
    <property type="entry name" value="CHLORIDE TRANSPORTER"/>
    <property type="match status" value="1"/>
</dbReference>
<keyword evidence="3 6" id="KW-1133">Transmembrane helix</keyword>
<feature type="transmembrane region" description="Helical" evidence="6">
    <location>
        <begin position="273"/>
        <end position="297"/>
    </location>
</feature>
<feature type="transmembrane region" description="Helical" evidence="6">
    <location>
        <begin position="198"/>
        <end position="216"/>
    </location>
</feature>
<name>A0A430FSS0_9BIFI</name>
<evidence type="ECO:0000313" key="7">
    <source>
        <dbReference type="EMBL" id="RSX55909.1"/>
    </source>
</evidence>
<evidence type="ECO:0000256" key="1">
    <source>
        <dbReference type="ARBA" id="ARBA00004141"/>
    </source>
</evidence>
<comment type="subcellular location">
    <subcellularLocation>
        <location evidence="1">Membrane</location>
        <topology evidence="1">Multi-pass membrane protein</topology>
    </subcellularLocation>
</comment>
<feature type="region of interest" description="Disordered" evidence="5">
    <location>
        <begin position="474"/>
        <end position="504"/>
    </location>
</feature>
<dbReference type="PANTHER" id="PTHR43427">
    <property type="entry name" value="CHLORIDE CHANNEL PROTEIN CLC-E"/>
    <property type="match status" value="1"/>
</dbReference>
<keyword evidence="8" id="KW-1185">Reference proteome</keyword>
<feature type="transmembrane region" description="Helical" evidence="6">
    <location>
        <begin position="166"/>
        <end position="191"/>
    </location>
</feature>
<dbReference type="GO" id="GO:0016020">
    <property type="term" value="C:membrane"/>
    <property type="evidence" value="ECO:0007669"/>
    <property type="project" value="UniProtKB-SubCell"/>
</dbReference>
<gene>
    <name evidence="7" type="ORF">D2E26_0472</name>
</gene>
<organism evidence="7 8">
    <name type="scientific">Bifidobacterium dolichotidis</name>
    <dbReference type="NCBI Taxonomy" id="2306976"/>
    <lineage>
        <taxon>Bacteria</taxon>
        <taxon>Bacillati</taxon>
        <taxon>Actinomycetota</taxon>
        <taxon>Actinomycetes</taxon>
        <taxon>Bifidobacteriales</taxon>
        <taxon>Bifidobacteriaceae</taxon>
        <taxon>Bifidobacterium</taxon>
    </lineage>
</organism>
<dbReference type="OrthoDB" id="9767361at2"/>
<accession>A0A430FSS0</accession>
<feature type="transmembrane region" description="Helical" evidence="6">
    <location>
        <begin position="62"/>
        <end position="83"/>
    </location>
</feature>
<feature type="transmembrane region" description="Helical" evidence="6">
    <location>
        <begin position="394"/>
        <end position="422"/>
    </location>
</feature>
<dbReference type="RefSeq" id="WP_125963078.1">
    <property type="nucleotide sequence ID" value="NZ_QXGM01000001.1"/>
</dbReference>
<evidence type="ECO:0000256" key="5">
    <source>
        <dbReference type="SAM" id="MobiDB-lite"/>
    </source>
</evidence>
<dbReference type="EMBL" id="QXGM01000001">
    <property type="protein sequence ID" value="RSX55909.1"/>
    <property type="molecule type" value="Genomic_DNA"/>
</dbReference>
<dbReference type="SUPFAM" id="SSF81340">
    <property type="entry name" value="Clc chloride channel"/>
    <property type="match status" value="1"/>
</dbReference>
<feature type="compositionally biased region" description="Low complexity" evidence="5">
    <location>
        <begin position="479"/>
        <end position="488"/>
    </location>
</feature>
<dbReference type="InterPro" id="IPR050368">
    <property type="entry name" value="ClC-type_chloride_channel"/>
</dbReference>
<evidence type="ECO:0000256" key="3">
    <source>
        <dbReference type="ARBA" id="ARBA00022989"/>
    </source>
</evidence>
<evidence type="ECO:0000256" key="4">
    <source>
        <dbReference type="ARBA" id="ARBA00023136"/>
    </source>
</evidence>
<keyword evidence="2 6" id="KW-0812">Transmembrane</keyword>
<feature type="transmembrane region" description="Helical" evidence="6">
    <location>
        <begin position="346"/>
        <end position="374"/>
    </location>
</feature>
<dbReference type="InterPro" id="IPR001807">
    <property type="entry name" value="ClC"/>
</dbReference>
<feature type="transmembrane region" description="Helical" evidence="6">
    <location>
        <begin position="104"/>
        <end position="126"/>
    </location>
</feature>
<dbReference type="Pfam" id="PF00654">
    <property type="entry name" value="Voltage_CLC"/>
    <property type="match status" value="1"/>
</dbReference>
<dbReference type="GO" id="GO:0015108">
    <property type="term" value="F:chloride transmembrane transporter activity"/>
    <property type="evidence" value="ECO:0007669"/>
    <property type="project" value="InterPro"/>
</dbReference>
<evidence type="ECO:0000256" key="2">
    <source>
        <dbReference type="ARBA" id="ARBA00022692"/>
    </source>
</evidence>
<dbReference type="AlphaFoldDB" id="A0A430FSS0"/>
<reference evidence="7 8" key="1">
    <citation type="submission" date="2018-09" db="EMBL/GenBank/DDBJ databases">
        <title>Characterization of the phylogenetic diversity of five novel species belonging to the genus Bifidobacterium.</title>
        <authorList>
            <person name="Lugli G.A."/>
            <person name="Duranti S."/>
            <person name="Milani C."/>
        </authorList>
    </citation>
    <scope>NUCLEOTIDE SEQUENCE [LARGE SCALE GENOMIC DNA]</scope>
    <source>
        <strain evidence="7 8">2036B</strain>
    </source>
</reference>
<dbReference type="Proteomes" id="UP000287609">
    <property type="component" value="Unassembled WGS sequence"/>
</dbReference>
<sequence>MQTQDQAAATRKRKPTVKYPRIDWYQASKHMAFAIICGLVCGLGSIVLCLCVQWAHNMFVNHHWLIWTLPAMGVLEVLLYQWWKLPVDTTTESVINKIRTGKPITIVLAPAIILATAMSIFSGGSVGKEAGALQMGGSIGYNVGKPFHLRNVFYEREDGEMFANRYTAATGMAAAFSALFFSPLGSLMFIYELLHFQCLRYVVSMLVACFVAYYVARLSGIGDIIAKVTIPQIDWKIVGFCIIIGVACALGGTIFSFLVHLLHEISQRITKQYWIWTIIGGCAVTALVVSCGWWKFSGTGGELLNQTIMEPNVSWDFVPKMILSVLCLGLWFKGGEIMVSLCMGGLLGAACAAMTGCSPMFGAALGAMCFFAAFDRCPLGSFLMGCEIFGWAMAPMLAIGIFVAFMFSYPVGMYGAGIQLLITKDWIKVRSTFLGVEQQDVAVSNKGPIAMIDELATGVDEVMHTRSDAAVRKLESEVEAAQAARAEATQQHKKHEQHQSQTQK</sequence>
<feature type="transmembrane region" description="Helical" evidence="6">
    <location>
        <begin position="236"/>
        <end position="261"/>
    </location>
</feature>
<keyword evidence="4 6" id="KW-0472">Membrane</keyword>
<evidence type="ECO:0000313" key="8">
    <source>
        <dbReference type="Proteomes" id="UP000287609"/>
    </source>
</evidence>
<protein>
    <submittedName>
        <fullName evidence="7">Chloride transporter, chloride channel family</fullName>
    </submittedName>
</protein>
<feature type="transmembrane region" description="Helical" evidence="6">
    <location>
        <begin position="317"/>
        <end position="334"/>
    </location>
</feature>
<dbReference type="Gene3D" id="1.10.3080.10">
    <property type="entry name" value="Clc chloride channel"/>
    <property type="match status" value="1"/>
</dbReference>